<evidence type="ECO:0000256" key="2">
    <source>
        <dbReference type="SAM" id="Phobius"/>
    </source>
</evidence>
<feature type="transmembrane region" description="Helical" evidence="2">
    <location>
        <begin position="30"/>
        <end position="49"/>
    </location>
</feature>
<dbReference type="GO" id="GO:0043107">
    <property type="term" value="P:type IV pilus-dependent motility"/>
    <property type="evidence" value="ECO:0007669"/>
    <property type="project" value="InterPro"/>
</dbReference>
<reference evidence="3 4" key="1">
    <citation type="submission" date="2015-09" db="EMBL/GenBank/DDBJ databases">
        <authorList>
            <consortium name="Pathogen Informatics"/>
        </authorList>
    </citation>
    <scope>NUCLEOTIDE SEQUENCE [LARGE SCALE GENOMIC DNA]</scope>
    <source>
        <strain evidence="3 4">2789STDY5834856</strain>
    </source>
</reference>
<dbReference type="OrthoDB" id="1931973at2"/>
<protein>
    <submittedName>
        <fullName evidence="3">Pilus assembly protein, PilO</fullName>
    </submittedName>
</protein>
<dbReference type="EMBL" id="CYZX01000015">
    <property type="protein sequence ID" value="CUO75606.1"/>
    <property type="molecule type" value="Genomic_DNA"/>
</dbReference>
<dbReference type="InterPro" id="IPR014717">
    <property type="entry name" value="Transl_elong_EF1B/ribsomal_bS6"/>
</dbReference>
<feature type="coiled-coil region" evidence="1">
    <location>
        <begin position="73"/>
        <end position="100"/>
    </location>
</feature>
<dbReference type="Gene3D" id="3.30.70.60">
    <property type="match status" value="1"/>
</dbReference>
<dbReference type="Proteomes" id="UP000095594">
    <property type="component" value="Unassembled WGS sequence"/>
</dbReference>
<sequence length="255" mass="28969">MEQELNSLEQPKRQNKVVEWLKAQSKKDKIILASTTIIVSVVLSLRFAILPQLEIYTNNLMRLDQLNAEVARVKRLPQENKILEEKAEELQVLYENALVKLPKTPELAQVAYDIRYFVRDTNVELFSLGFSEGQVGEDEIAKKDEVKTDENGVVTEIDRGLEGGNTQTTEVAPEQAVSKQVVSISVSGLHKDIMSFIKKIENYSRIADVSNISLSKGEDKKLNASITANFYNLNYEEKENYEFNDGIYGREDSFN</sequence>
<keyword evidence="2" id="KW-0812">Transmembrane</keyword>
<evidence type="ECO:0000313" key="4">
    <source>
        <dbReference type="Proteomes" id="UP000095594"/>
    </source>
</evidence>
<keyword evidence="2" id="KW-1133">Transmembrane helix</keyword>
<keyword evidence="1" id="KW-0175">Coiled coil</keyword>
<dbReference type="GO" id="GO:0043683">
    <property type="term" value="P:type IV pilus assembly"/>
    <property type="evidence" value="ECO:0007669"/>
    <property type="project" value="InterPro"/>
</dbReference>
<dbReference type="Pfam" id="PF04350">
    <property type="entry name" value="PilO"/>
    <property type="match status" value="1"/>
</dbReference>
<evidence type="ECO:0000313" key="3">
    <source>
        <dbReference type="EMBL" id="CUO75606.1"/>
    </source>
</evidence>
<name>A0A174HQ04_9CLOT</name>
<evidence type="ECO:0000256" key="1">
    <source>
        <dbReference type="SAM" id="Coils"/>
    </source>
</evidence>
<dbReference type="RefSeq" id="WP_055266557.1">
    <property type="nucleotide sequence ID" value="NZ_CABIXQ010000015.1"/>
</dbReference>
<gene>
    <name evidence="3" type="ORF">ERS852471_02222</name>
</gene>
<accession>A0A174HQ04</accession>
<proteinExistence type="predicted"/>
<dbReference type="InterPro" id="IPR007445">
    <property type="entry name" value="PilO"/>
</dbReference>
<organism evidence="3 4">
    <name type="scientific">Clostridium disporicum</name>
    <dbReference type="NCBI Taxonomy" id="84024"/>
    <lineage>
        <taxon>Bacteria</taxon>
        <taxon>Bacillati</taxon>
        <taxon>Bacillota</taxon>
        <taxon>Clostridia</taxon>
        <taxon>Eubacteriales</taxon>
        <taxon>Clostridiaceae</taxon>
        <taxon>Clostridium</taxon>
    </lineage>
</organism>
<dbReference type="AlphaFoldDB" id="A0A174HQ04"/>
<keyword evidence="2" id="KW-0472">Membrane</keyword>